<dbReference type="RefSeq" id="WP_345522076.1">
    <property type="nucleotide sequence ID" value="NZ_BAABKM010000002.1"/>
</dbReference>
<evidence type="ECO:0000313" key="1">
    <source>
        <dbReference type="EMBL" id="GAA4708524.1"/>
    </source>
</evidence>
<comment type="caution">
    <text evidence="1">The sequence shown here is derived from an EMBL/GenBank/DDBJ whole genome shotgun (WGS) entry which is preliminary data.</text>
</comment>
<gene>
    <name evidence="1" type="ORF">GCM10023349_29090</name>
</gene>
<name>A0ABP8XIY6_9ACTN</name>
<proteinExistence type="predicted"/>
<keyword evidence="2" id="KW-1185">Reference proteome</keyword>
<dbReference type="EMBL" id="BAABKM010000002">
    <property type="protein sequence ID" value="GAA4708524.1"/>
    <property type="molecule type" value="Genomic_DNA"/>
</dbReference>
<protein>
    <submittedName>
        <fullName evidence="1">Uncharacterized protein</fullName>
    </submittedName>
</protein>
<reference evidence="2" key="1">
    <citation type="journal article" date="2019" name="Int. J. Syst. Evol. Microbiol.">
        <title>The Global Catalogue of Microorganisms (GCM) 10K type strain sequencing project: providing services to taxonomists for standard genome sequencing and annotation.</title>
        <authorList>
            <consortium name="The Broad Institute Genomics Platform"/>
            <consortium name="The Broad Institute Genome Sequencing Center for Infectious Disease"/>
            <person name="Wu L."/>
            <person name="Ma J."/>
        </authorList>
    </citation>
    <scope>NUCLEOTIDE SEQUENCE [LARGE SCALE GENOMIC DNA]</scope>
    <source>
        <strain evidence="2">JCM 18531</strain>
    </source>
</reference>
<organism evidence="1 2">
    <name type="scientific">Nocardioides conyzicola</name>
    <dbReference type="NCBI Taxonomy" id="1651781"/>
    <lineage>
        <taxon>Bacteria</taxon>
        <taxon>Bacillati</taxon>
        <taxon>Actinomycetota</taxon>
        <taxon>Actinomycetes</taxon>
        <taxon>Propionibacteriales</taxon>
        <taxon>Nocardioidaceae</taxon>
        <taxon>Nocardioides</taxon>
    </lineage>
</organism>
<dbReference type="Proteomes" id="UP001499974">
    <property type="component" value="Unassembled WGS sequence"/>
</dbReference>
<accession>A0ABP8XIY6</accession>
<evidence type="ECO:0000313" key="2">
    <source>
        <dbReference type="Proteomes" id="UP001499974"/>
    </source>
</evidence>
<sequence>MTVLILAITGVALWCLAPIPVAVVVGRAFRAGETEDAFVGLARDYDTAGA</sequence>